<evidence type="ECO:0000313" key="2">
    <source>
        <dbReference type="Proteomes" id="UP000324222"/>
    </source>
</evidence>
<dbReference type="EMBL" id="VSRR010004334">
    <property type="protein sequence ID" value="MPC39343.1"/>
    <property type="molecule type" value="Genomic_DNA"/>
</dbReference>
<reference evidence="1 2" key="1">
    <citation type="submission" date="2019-05" db="EMBL/GenBank/DDBJ databases">
        <title>Another draft genome of Portunus trituberculatus and its Hox gene families provides insights of decapod evolution.</title>
        <authorList>
            <person name="Jeong J.-H."/>
            <person name="Song I."/>
            <person name="Kim S."/>
            <person name="Choi T."/>
            <person name="Kim D."/>
            <person name="Ryu S."/>
            <person name="Kim W."/>
        </authorList>
    </citation>
    <scope>NUCLEOTIDE SEQUENCE [LARGE SCALE GENOMIC DNA]</scope>
    <source>
        <tissue evidence="1">Muscle</tissue>
    </source>
</reference>
<protein>
    <submittedName>
        <fullName evidence="1">Uncharacterized protein</fullName>
    </submittedName>
</protein>
<name>A0A5B7F2N2_PORTR</name>
<sequence>MKYLELPLILPQIPADAIKAHIQTELRSWPRRVKRREGIQKAVSVPLGVYHIINAYVVNTYPRLS</sequence>
<evidence type="ECO:0000313" key="1">
    <source>
        <dbReference type="EMBL" id="MPC39343.1"/>
    </source>
</evidence>
<gene>
    <name evidence="1" type="ORF">E2C01_032877</name>
</gene>
<keyword evidence="2" id="KW-1185">Reference proteome</keyword>
<accession>A0A5B7F2N2</accession>
<comment type="caution">
    <text evidence="1">The sequence shown here is derived from an EMBL/GenBank/DDBJ whole genome shotgun (WGS) entry which is preliminary data.</text>
</comment>
<dbReference type="Proteomes" id="UP000324222">
    <property type="component" value="Unassembled WGS sequence"/>
</dbReference>
<proteinExistence type="predicted"/>
<organism evidence="1 2">
    <name type="scientific">Portunus trituberculatus</name>
    <name type="common">Swimming crab</name>
    <name type="synonym">Neptunus trituberculatus</name>
    <dbReference type="NCBI Taxonomy" id="210409"/>
    <lineage>
        <taxon>Eukaryota</taxon>
        <taxon>Metazoa</taxon>
        <taxon>Ecdysozoa</taxon>
        <taxon>Arthropoda</taxon>
        <taxon>Crustacea</taxon>
        <taxon>Multicrustacea</taxon>
        <taxon>Malacostraca</taxon>
        <taxon>Eumalacostraca</taxon>
        <taxon>Eucarida</taxon>
        <taxon>Decapoda</taxon>
        <taxon>Pleocyemata</taxon>
        <taxon>Brachyura</taxon>
        <taxon>Eubrachyura</taxon>
        <taxon>Portunoidea</taxon>
        <taxon>Portunidae</taxon>
        <taxon>Portuninae</taxon>
        <taxon>Portunus</taxon>
    </lineage>
</organism>
<dbReference type="AlphaFoldDB" id="A0A5B7F2N2"/>